<keyword evidence="4" id="KW-1185">Reference proteome</keyword>
<name>A0A975DGD6_9GAMM</name>
<protein>
    <submittedName>
        <fullName evidence="3">Fumarylacetoacetate hydrolase family protein</fullName>
    </submittedName>
</protein>
<evidence type="ECO:0000256" key="1">
    <source>
        <dbReference type="ARBA" id="ARBA00022723"/>
    </source>
</evidence>
<dbReference type="SUPFAM" id="SSF56529">
    <property type="entry name" value="FAH"/>
    <property type="match status" value="1"/>
</dbReference>
<dbReference type="EMBL" id="CP072133">
    <property type="protein sequence ID" value="QTH70627.1"/>
    <property type="molecule type" value="Genomic_DNA"/>
</dbReference>
<keyword evidence="1" id="KW-0479">Metal-binding</keyword>
<dbReference type="GO" id="GO:0018773">
    <property type="term" value="F:acetylpyruvate hydrolase activity"/>
    <property type="evidence" value="ECO:0007669"/>
    <property type="project" value="TreeGrafter"/>
</dbReference>
<evidence type="ECO:0000313" key="4">
    <source>
        <dbReference type="Proteomes" id="UP000664904"/>
    </source>
</evidence>
<gene>
    <name evidence="3" type="ORF">J5O05_11825</name>
</gene>
<dbReference type="Gene3D" id="3.90.850.10">
    <property type="entry name" value="Fumarylacetoacetase-like, C-terminal domain"/>
    <property type="match status" value="1"/>
</dbReference>
<dbReference type="InterPro" id="IPR036663">
    <property type="entry name" value="Fumarylacetoacetase_C_sf"/>
</dbReference>
<proteinExistence type="predicted"/>
<dbReference type="InterPro" id="IPR011234">
    <property type="entry name" value="Fumarylacetoacetase-like_C"/>
</dbReference>
<accession>A0A975DGD6</accession>
<dbReference type="Proteomes" id="UP000664904">
    <property type="component" value="Chromosome"/>
</dbReference>
<sequence>MYSHIWSDGSKIDLPIGKAVCVGRNYVEHAKELDNPIPDNPILFIKPKTSIVRFDRNLTLNKKLGAHHFEAELALLVGETITRGTVSPLQCIVGVGLALDITSREVQNELKAKGHPWERAKAYDSSCPVTAFHRCSLSKSSSYEYRFWQNGELKQHGDSALMLFPLERLLREISQSFTLEPGDIVLTGTPKGVDVLNDGDELTLQLLDYPPAQGQVAIE</sequence>
<evidence type="ECO:0000313" key="3">
    <source>
        <dbReference type="EMBL" id="QTH70627.1"/>
    </source>
</evidence>
<dbReference type="RefSeq" id="WP_208842214.1">
    <property type="nucleotide sequence ID" value="NZ_CP072133.1"/>
</dbReference>
<organism evidence="3 4">
    <name type="scientific">Pseudoalteromonas xiamenensis</name>
    <dbReference type="NCBI Taxonomy" id="882626"/>
    <lineage>
        <taxon>Bacteria</taxon>
        <taxon>Pseudomonadati</taxon>
        <taxon>Pseudomonadota</taxon>
        <taxon>Gammaproteobacteria</taxon>
        <taxon>Alteromonadales</taxon>
        <taxon>Pseudoalteromonadaceae</taxon>
        <taxon>Pseudoalteromonas</taxon>
    </lineage>
</organism>
<keyword evidence="3" id="KW-0378">Hydrolase</keyword>
<feature type="domain" description="Fumarylacetoacetase-like C-terminal" evidence="2">
    <location>
        <begin position="18"/>
        <end position="208"/>
    </location>
</feature>
<dbReference type="Pfam" id="PF01557">
    <property type="entry name" value="FAA_hydrolase"/>
    <property type="match status" value="1"/>
</dbReference>
<dbReference type="AlphaFoldDB" id="A0A975DGD6"/>
<reference evidence="3" key="1">
    <citation type="submission" date="2021-03" db="EMBL/GenBank/DDBJ databases">
        <title>Complete Genome of Pseudoalteromonas xiamenensis STKMTI.2, a new potential marine bacterium producing anti-Vibrio compounds.</title>
        <authorList>
            <person name="Handayani D.P."/>
            <person name="Isnansetyo A."/>
            <person name="Istiqomah I."/>
            <person name="Jumina J."/>
        </authorList>
    </citation>
    <scope>NUCLEOTIDE SEQUENCE</scope>
    <source>
        <strain evidence="3">STKMTI.2</strain>
    </source>
</reference>
<evidence type="ECO:0000259" key="2">
    <source>
        <dbReference type="Pfam" id="PF01557"/>
    </source>
</evidence>
<dbReference type="PANTHER" id="PTHR11820:SF7">
    <property type="entry name" value="ACYLPYRUVASE FAHD1, MITOCHONDRIAL"/>
    <property type="match status" value="1"/>
</dbReference>
<dbReference type="KEGG" id="pxi:J5O05_11825"/>
<dbReference type="PANTHER" id="PTHR11820">
    <property type="entry name" value="ACYLPYRUVASE"/>
    <property type="match status" value="1"/>
</dbReference>
<dbReference type="GO" id="GO:0046872">
    <property type="term" value="F:metal ion binding"/>
    <property type="evidence" value="ECO:0007669"/>
    <property type="project" value="UniProtKB-KW"/>
</dbReference>